<protein>
    <submittedName>
        <fullName evidence="1">Uncharacterized protein</fullName>
    </submittedName>
</protein>
<evidence type="ECO:0000313" key="1">
    <source>
        <dbReference type="EMBL" id="EER00719.1"/>
    </source>
</evidence>
<dbReference type="AlphaFoldDB" id="C5LRC4"/>
<dbReference type="GeneID" id="9043900"/>
<dbReference type="RefSeq" id="XP_002768001.1">
    <property type="nucleotide sequence ID" value="XM_002767955.1"/>
</dbReference>
<evidence type="ECO:0000313" key="2">
    <source>
        <dbReference type="Proteomes" id="UP000007800"/>
    </source>
</evidence>
<dbReference type="EMBL" id="GG684716">
    <property type="protein sequence ID" value="EER00719.1"/>
    <property type="molecule type" value="Genomic_DNA"/>
</dbReference>
<sequence>MVWSQLQIWRYLKDNRCIKRDLAKEARTHPAHSPQVMGAYNPQVGVPLSVQINVQK</sequence>
<proteinExistence type="predicted"/>
<dbReference type="InParanoid" id="C5LRC4"/>
<organism evidence="2">
    <name type="scientific">Perkinsus marinus (strain ATCC 50983 / TXsc)</name>
    <dbReference type="NCBI Taxonomy" id="423536"/>
    <lineage>
        <taxon>Eukaryota</taxon>
        <taxon>Sar</taxon>
        <taxon>Alveolata</taxon>
        <taxon>Perkinsozoa</taxon>
        <taxon>Perkinsea</taxon>
        <taxon>Perkinsida</taxon>
        <taxon>Perkinsidae</taxon>
        <taxon>Perkinsus</taxon>
    </lineage>
</organism>
<reference evidence="1 2" key="1">
    <citation type="submission" date="2008-07" db="EMBL/GenBank/DDBJ databases">
        <authorList>
            <person name="El-Sayed N."/>
            <person name="Caler E."/>
            <person name="Inman J."/>
            <person name="Amedeo P."/>
            <person name="Hass B."/>
            <person name="Wortman J."/>
        </authorList>
    </citation>
    <scope>NUCLEOTIDE SEQUENCE [LARGE SCALE GENOMIC DNA]</scope>
    <source>
        <strain evidence="2">ATCC 50983 / TXsc</strain>
    </source>
</reference>
<name>C5LRC4_PERM5</name>
<accession>C5LRC4</accession>
<gene>
    <name evidence="1" type="ORF">Pmar_PMAR026196</name>
</gene>
<dbReference type="Proteomes" id="UP000007800">
    <property type="component" value="Unassembled WGS sequence"/>
</dbReference>
<keyword evidence="2" id="KW-1185">Reference proteome</keyword>